<reference evidence="1" key="1">
    <citation type="journal article" date="2015" name="Nature">
        <title>Complex archaea that bridge the gap between prokaryotes and eukaryotes.</title>
        <authorList>
            <person name="Spang A."/>
            <person name="Saw J.H."/>
            <person name="Jorgensen S.L."/>
            <person name="Zaremba-Niedzwiedzka K."/>
            <person name="Martijn J."/>
            <person name="Lind A.E."/>
            <person name="van Eijk R."/>
            <person name="Schleper C."/>
            <person name="Guy L."/>
            <person name="Ettema T.J."/>
        </authorList>
    </citation>
    <scope>NUCLEOTIDE SEQUENCE</scope>
</reference>
<accession>A0A0F9IPU6</accession>
<dbReference type="EMBL" id="LAZR01011884">
    <property type="protein sequence ID" value="KKM55579.1"/>
    <property type="molecule type" value="Genomic_DNA"/>
</dbReference>
<protein>
    <submittedName>
        <fullName evidence="1">Uncharacterized protein</fullName>
    </submittedName>
</protein>
<name>A0A0F9IPU6_9ZZZZ</name>
<sequence>MLNTIITGLGTYPPGRLPHFREGAACNFAAYPPGERLDAFPGSPVFAVHAIVLWYPGRIEEIILHGNAGAQHRWLRAHGFVT</sequence>
<evidence type="ECO:0000313" key="1">
    <source>
        <dbReference type="EMBL" id="KKM55579.1"/>
    </source>
</evidence>
<gene>
    <name evidence="1" type="ORF">LCGC14_1552560</name>
</gene>
<dbReference type="AlphaFoldDB" id="A0A0F9IPU6"/>
<comment type="caution">
    <text evidence="1">The sequence shown here is derived from an EMBL/GenBank/DDBJ whole genome shotgun (WGS) entry which is preliminary data.</text>
</comment>
<proteinExistence type="predicted"/>
<organism evidence="1">
    <name type="scientific">marine sediment metagenome</name>
    <dbReference type="NCBI Taxonomy" id="412755"/>
    <lineage>
        <taxon>unclassified sequences</taxon>
        <taxon>metagenomes</taxon>
        <taxon>ecological metagenomes</taxon>
    </lineage>
</organism>